<dbReference type="CDD" id="cd00167">
    <property type="entry name" value="SANT"/>
    <property type="match status" value="2"/>
</dbReference>
<dbReference type="GeneID" id="94828573"/>
<dbReference type="GO" id="GO:0000978">
    <property type="term" value="F:RNA polymerase II cis-regulatory region sequence-specific DNA binding"/>
    <property type="evidence" value="ECO:0007669"/>
    <property type="project" value="TreeGrafter"/>
</dbReference>
<dbReference type="Pfam" id="PF00249">
    <property type="entry name" value="Myb_DNA-binding"/>
    <property type="match status" value="2"/>
</dbReference>
<evidence type="ECO:0000313" key="4">
    <source>
        <dbReference type="Proteomes" id="UP000179807"/>
    </source>
</evidence>
<dbReference type="RefSeq" id="XP_068353908.1">
    <property type="nucleotide sequence ID" value="XM_068493869.1"/>
</dbReference>
<dbReference type="Gene3D" id="1.10.10.60">
    <property type="entry name" value="Homeodomain-like"/>
    <property type="match status" value="2"/>
</dbReference>
<dbReference type="GO" id="GO:0005634">
    <property type="term" value="C:nucleus"/>
    <property type="evidence" value="ECO:0007669"/>
    <property type="project" value="TreeGrafter"/>
</dbReference>
<reference evidence="3" key="1">
    <citation type="submission" date="2016-10" db="EMBL/GenBank/DDBJ databases">
        <authorList>
            <person name="Benchimol M."/>
            <person name="Almeida L.G."/>
            <person name="Vasconcelos A.T."/>
            <person name="Perreira-Neves A."/>
            <person name="Rosa I.A."/>
            <person name="Tasca T."/>
            <person name="Bogo M.R."/>
            <person name="de Souza W."/>
        </authorList>
    </citation>
    <scope>NUCLEOTIDE SEQUENCE [LARGE SCALE GENOMIC DNA]</scope>
    <source>
        <strain evidence="3">K</strain>
    </source>
</reference>
<dbReference type="PANTHER" id="PTHR45614:SF253">
    <property type="entry name" value="CHROMOSOME UNDETERMINED SCAFFOLD_38, WHOLE GENOME SHOTGUN SEQUENCE"/>
    <property type="match status" value="1"/>
</dbReference>
<dbReference type="GO" id="GO:0000981">
    <property type="term" value="F:DNA-binding transcription factor activity, RNA polymerase II-specific"/>
    <property type="evidence" value="ECO:0007669"/>
    <property type="project" value="TreeGrafter"/>
</dbReference>
<dbReference type="AlphaFoldDB" id="A0A1J4JTE7"/>
<dbReference type="InterPro" id="IPR017930">
    <property type="entry name" value="Myb_dom"/>
</dbReference>
<sequence length="285" mass="33127">MKSTPIKSSEKILIITNAFNLFPDKIAELIESIMSTHKPKAVRISEILSRAQNCRRRVFSVKEDRAIIKIVNSTKFNNNWESVAKAIPWRTPRQCRDRWTYYLSPANNFSPFSVDEDKMIIEKVNEYGTKWATIAKTMTGRSDNSIKNRWYSKLKSRCLVDDNGVYSLDLSKYTNDSEGVKDQKNDMNSTQKIDLSTEILNDINSEDINSLSLENEVKPKTPINHQLNENEVEKGQTNMDAHEINTDDHNNKNRPKPKNDFENSLFDWSYNLLNISFESELQFFR</sequence>
<gene>
    <name evidence="3" type="ORF">TRFO_07742</name>
</gene>
<proteinExistence type="predicted"/>
<dbReference type="EMBL" id="MLAK01000938">
    <property type="protein sequence ID" value="OHT00772.1"/>
    <property type="molecule type" value="Genomic_DNA"/>
</dbReference>
<evidence type="ECO:0000259" key="1">
    <source>
        <dbReference type="PROSITE" id="PS50090"/>
    </source>
</evidence>
<feature type="domain" description="HTH myb-type" evidence="2">
    <location>
        <begin position="51"/>
        <end position="107"/>
    </location>
</feature>
<dbReference type="SUPFAM" id="SSF46689">
    <property type="entry name" value="Homeodomain-like"/>
    <property type="match status" value="1"/>
</dbReference>
<name>A0A1J4JTE7_9EUKA</name>
<dbReference type="Proteomes" id="UP000179807">
    <property type="component" value="Unassembled WGS sequence"/>
</dbReference>
<dbReference type="VEuPathDB" id="TrichDB:TRFO_07742"/>
<dbReference type="InterPro" id="IPR009057">
    <property type="entry name" value="Homeodomain-like_sf"/>
</dbReference>
<feature type="domain" description="Myb-like" evidence="1">
    <location>
        <begin position="51"/>
        <end position="103"/>
    </location>
</feature>
<keyword evidence="4" id="KW-1185">Reference proteome</keyword>
<dbReference type="OrthoDB" id="2350934at2759"/>
<dbReference type="SMART" id="SM00717">
    <property type="entry name" value="SANT"/>
    <property type="match status" value="2"/>
</dbReference>
<dbReference type="PROSITE" id="PS50090">
    <property type="entry name" value="MYB_LIKE"/>
    <property type="match status" value="2"/>
</dbReference>
<evidence type="ECO:0000313" key="3">
    <source>
        <dbReference type="EMBL" id="OHT00772.1"/>
    </source>
</evidence>
<accession>A0A1J4JTE7</accession>
<protein>
    <submittedName>
        <fullName evidence="3">Myb-like DNA-binding domain containing protein</fullName>
    </submittedName>
</protein>
<feature type="domain" description="Myb-like" evidence="1">
    <location>
        <begin position="104"/>
        <end position="154"/>
    </location>
</feature>
<evidence type="ECO:0000259" key="2">
    <source>
        <dbReference type="PROSITE" id="PS51294"/>
    </source>
</evidence>
<comment type="caution">
    <text evidence="3">The sequence shown here is derived from an EMBL/GenBank/DDBJ whole genome shotgun (WGS) entry which is preliminary data.</text>
</comment>
<dbReference type="InterPro" id="IPR001005">
    <property type="entry name" value="SANT/Myb"/>
</dbReference>
<dbReference type="PANTHER" id="PTHR45614">
    <property type="entry name" value="MYB PROTEIN-RELATED"/>
    <property type="match status" value="1"/>
</dbReference>
<dbReference type="PROSITE" id="PS51294">
    <property type="entry name" value="HTH_MYB"/>
    <property type="match status" value="2"/>
</dbReference>
<feature type="domain" description="HTH myb-type" evidence="2">
    <location>
        <begin position="111"/>
        <end position="158"/>
    </location>
</feature>
<dbReference type="InterPro" id="IPR050560">
    <property type="entry name" value="MYB_TF"/>
</dbReference>
<organism evidence="3 4">
    <name type="scientific">Tritrichomonas foetus</name>
    <dbReference type="NCBI Taxonomy" id="1144522"/>
    <lineage>
        <taxon>Eukaryota</taxon>
        <taxon>Metamonada</taxon>
        <taxon>Parabasalia</taxon>
        <taxon>Tritrichomonadida</taxon>
        <taxon>Tritrichomonadidae</taxon>
        <taxon>Tritrichomonas</taxon>
    </lineage>
</organism>